<proteinExistence type="predicted"/>
<gene>
    <name evidence="2" type="ORF">DKB62_08045</name>
</gene>
<dbReference type="KEGG" id="meg:DKB62_08045"/>
<dbReference type="Proteomes" id="UP000254337">
    <property type="component" value="Chromosome"/>
</dbReference>
<feature type="compositionally biased region" description="Basic and acidic residues" evidence="1">
    <location>
        <begin position="136"/>
        <end position="170"/>
    </location>
</feature>
<evidence type="ECO:0000256" key="1">
    <source>
        <dbReference type="SAM" id="MobiDB-lite"/>
    </source>
</evidence>
<sequence>MGKVVICLVLTLVFSFLSVQSFLSNDYARLQRWLAYYQEYKAFEEAVKRGNASKAELFERLKTMYPGPASELEAHLKEKYGDLSDTAKDTQSTLSDTLNDTLETFSSSHADIDAIKKEAESRLSSKAEDAEQAVSEPKRSVSRESSKDTESKRTADAKEPRRSESDTVKE</sequence>
<organism evidence="2 3">
    <name type="scientific">Megasphaera stantonii</name>
    <dbReference type="NCBI Taxonomy" id="2144175"/>
    <lineage>
        <taxon>Bacteria</taxon>
        <taxon>Bacillati</taxon>
        <taxon>Bacillota</taxon>
        <taxon>Negativicutes</taxon>
        <taxon>Veillonellales</taxon>
        <taxon>Veillonellaceae</taxon>
        <taxon>Megasphaera</taxon>
    </lineage>
</organism>
<reference evidence="2 3" key="1">
    <citation type="submission" date="2018-05" db="EMBL/GenBank/DDBJ databases">
        <title>Complete genome sequence of Megasphaera sp. AJH120T, isolated from the ceca of a chicken.</title>
        <authorList>
            <person name="Maki J."/>
            <person name="Looft T."/>
        </authorList>
    </citation>
    <scope>NUCLEOTIDE SEQUENCE [LARGE SCALE GENOMIC DNA]</scope>
    <source>
        <strain evidence="2 3">AJH120</strain>
    </source>
</reference>
<dbReference type="OrthoDB" id="1625707at2"/>
<accession>A0A346B076</accession>
<dbReference type="EMBL" id="CP029462">
    <property type="protein sequence ID" value="AXL21519.1"/>
    <property type="molecule type" value="Genomic_DNA"/>
</dbReference>
<dbReference type="AlphaFoldDB" id="A0A346B076"/>
<keyword evidence="3" id="KW-1185">Reference proteome</keyword>
<evidence type="ECO:0000313" key="3">
    <source>
        <dbReference type="Proteomes" id="UP000254337"/>
    </source>
</evidence>
<evidence type="ECO:0000313" key="2">
    <source>
        <dbReference type="EMBL" id="AXL21519.1"/>
    </source>
</evidence>
<name>A0A346B076_9FIRM</name>
<dbReference type="RefSeq" id="WP_107195455.1">
    <property type="nucleotide sequence ID" value="NZ_CP029462.1"/>
</dbReference>
<feature type="compositionally biased region" description="Basic and acidic residues" evidence="1">
    <location>
        <begin position="119"/>
        <end position="129"/>
    </location>
</feature>
<feature type="region of interest" description="Disordered" evidence="1">
    <location>
        <begin position="119"/>
        <end position="170"/>
    </location>
</feature>
<protein>
    <submittedName>
        <fullName evidence="2">Uncharacterized protein</fullName>
    </submittedName>
</protein>